<keyword evidence="4" id="KW-0479">Metal-binding</keyword>
<keyword evidence="8" id="KW-1133">Transmembrane helix</keyword>
<dbReference type="PRINTS" id="PR00385">
    <property type="entry name" value="P450"/>
</dbReference>
<name>A0A6A5X722_9PLEO</name>
<dbReference type="Gene3D" id="1.10.630.10">
    <property type="entry name" value="Cytochrome P450"/>
    <property type="match status" value="1"/>
</dbReference>
<dbReference type="EMBL" id="ML978082">
    <property type="protein sequence ID" value="KAF2008702.1"/>
    <property type="molecule type" value="Genomic_DNA"/>
</dbReference>
<keyword evidence="8" id="KW-0472">Membrane</keyword>
<accession>A0A6A5X722</accession>
<evidence type="ECO:0000256" key="8">
    <source>
        <dbReference type="SAM" id="Phobius"/>
    </source>
</evidence>
<protein>
    <submittedName>
        <fullName evidence="9">Cytochrome P450</fullName>
    </submittedName>
</protein>
<dbReference type="PANTHER" id="PTHR24305:SF107">
    <property type="entry name" value="P450, PUTATIVE (EUROFUNG)-RELATED"/>
    <property type="match status" value="1"/>
</dbReference>
<feature type="transmembrane region" description="Helical" evidence="8">
    <location>
        <begin position="6"/>
        <end position="26"/>
    </location>
</feature>
<sequence>MVLSKLFVTVSTSIATVLIYVLIAGYRQRSRIYRLQQQGVAIADGWSWWFGHLLVLNKKLRTLPHDANIFMVMDDVINKHEDTGYFVMDYWPMFQPVLLTFSPEIATQVSSRRDFPKPADQENSFRPIIGGPSLITMHETQWKFWRSLFNNGFSASHMLSLVPSLVDTVDIFCEQLFANVDGDIFFLDDMAMQLTMDIIIKTTLDIDLDNQRAEHQLSHALNTILDWHSFWDPRILLNPLRLPVQWYYGRCMDGFIKAQLQRRFEEMKSERSASTSSQIKKAKSVIALALEEHMSLKYKEGKQASDDLKLDPQFANIAANQIRMFLFAGNDSTATTLVYTYHLLSQNPVALAKLREEHALVFHSSEAGDQLREDPSLINQCPYTLAVIKEALRLFPASSAIRDGIVEFVPERWLVGPGHPLYPKSPLTSYRPFEHGTRNCIAQTLVYNELRVALIMTARKFDIKPAYEEWDCREKSRQGIFVTMMETLGLKGEQYKTVLGERAYQTSRSGAHPADRYPCRVSLAQG</sequence>
<evidence type="ECO:0000313" key="10">
    <source>
        <dbReference type="Proteomes" id="UP000799778"/>
    </source>
</evidence>
<evidence type="ECO:0000256" key="5">
    <source>
        <dbReference type="ARBA" id="ARBA00023002"/>
    </source>
</evidence>
<keyword evidence="3" id="KW-0349">Heme</keyword>
<gene>
    <name evidence="9" type="ORF">BU24DRAFT_475221</name>
</gene>
<evidence type="ECO:0000256" key="2">
    <source>
        <dbReference type="ARBA" id="ARBA00005179"/>
    </source>
</evidence>
<dbReference type="GO" id="GO:0020037">
    <property type="term" value="F:heme binding"/>
    <property type="evidence" value="ECO:0007669"/>
    <property type="project" value="InterPro"/>
</dbReference>
<keyword evidence="5" id="KW-0560">Oxidoreductase</keyword>
<dbReference type="AlphaFoldDB" id="A0A6A5X722"/>
<reference evidence="9" key="1">
    <citation type="journal article" date="2020" name="Stud. Mycol.">
        <title>101 Dothideomycetes genomes: a test case for predicting lifestyles and emergence of pathogens.</title>
        <authorList>
            <person name="Haridas S."/>
            <person name="Albert R."/>
            <person name="Binder M."/>
            <person name="Bloem J."/>
            <person name="Labutti K."/>
            <person name="Salamov A."/>
            <person name="Andreopoulos B."/>
            <person name="Baker S."/>
            <person name="Barry K."/>
            <person name="Bills G."/>
            <person name="Bluhm B."/>
            <person name="Cannon C."/>
            <person name="Castanera R."/>
            <person name="Culley D."/>
            <person name="Daum C."/>
            <person name="Ezra D."/>
            <person name="Gonzalez J."/>
            <person name="Henrissat B."/>
            <person name="Kuo A."/>
            <person name="Liang C."/>
            <person name="Lipzen A."/>
            <person name="Lutzoni F."/>
            <person name="Magnuson J."/>
            <person name="Mondo S."/>
            <person name="Nolan M."/>
            <person name="Ohm R."/>
            <person name="Pangilinan J."/>
            <person name="Park H.-J."/>
            <person name="Ramirez L."/>
            <person name="Alfaro M."/>
            <person name="Sun H."/>
            <person name="Tritt A."/>
            <person name="Yoshinaga Y."/>
            <person name="Zwiers L.-H."/>
            <person name="Turgeon B."/>
            <person name="Goodwin S."/>
            <person name="Spatafora J."/>
            <person name="Crous P."/>
            <person name="Grigoriev I."/>
        </authorList>
    </citation>
    <scope>NUCLEOTIDE SEQUENCE</scope>
    <source>
        <strain evidence="9">CBS 175.79</strain>
    </source>
</reference>
<dbReference type="GeneID" id="54290287"/>
<dbReference type="Proteomes" id="UP000799778">
    <property type="component" value="Unassembled WGS sequence"/>
</dbReference>
<dbReference type="SUPFAM" id="SSF48264">
    <property type="entry name" value="Cytochrome P450"/>
    <property type="match status" value="1"/>
</dbReference>
<keyword evidence="8" id="KW-0812">Transmembrane</keyword>
<evidence type="ECO:0000256" key="3">
    <source>
        <dbReference type="ARBA" id="ARBA00022617"/>
    </source>
</evidence>
<keyword evidence="6" id="KW-0408">Iron</keyword>
<dbReference type="Pfam" id="PF00067">
    <property type="entry name" value="p450"/>
    <property type="match status" value="1"/>
</dbReference>
<evidence type="ECO:0000256" key="7">
    <source>
        <dbReference type="ARBA" id="ARBA00023033"/>
    </source>
</evidence>
<evidence type="ECO:0000256" key="4">
    <source>
        <dbReference type="ARBA" id="ARBA00022723"/>
    </source>
</evidence>
<evidence type="ECO:0000313" key="9">
    <source>
        <dbReference type="EMBL" id="KAF2008702.1"/>
    </source>
</evidence>
<organism evidence="9 10">
    <name type="scientific">Aaosphaeria arxii CBS 175.79</name>
    <dbReference type="NCBI Taxonomy" id="1450172"/>
    <lineage>
        <taxon>Eukaryota</taxon>
        <taxon>Fungi</taxon>
        <taxon>Dikarya</taxon>
        <taxon>Ascomycota</taxon>
        <taxon>Pezizomycotina</taxon>
        <taxon>Dothideomycetes</taxon>
        <taxon>Pleosporomycetidae</taxon>
        <taxon>Pleosporales</taxon>
        <taxon>Pleosporales incertae sedis</taxon>
        <taxon>Aaosphaeria</taxon>
    </lineage>
</organism>
<dbReference type="InterPro" id="IPR001128">
    <property type="entry name" value="Cyt_P450"/>
</dbReference>
<dbReference type="InterPro" id="IPR036396">
    <property type="entry name" value="Cyt_P450_sf"/>
</dbReference>
<proteinExistence type="predicted"/>
<comment type="cofactor">
    <cofactor evidence="1">
        <name>heme</name>
        <dbReference type="ChEBI" id="CHEBI:30413"/>
    </cofactor>
</comment>
<keyword evidence="7" id="KW-0503">Monooxygenase</keyword>
<dbReference type="GO" id="GO:0004497">
    <property type="term" value="F:monooxygenase activity"/>
    <property type="evidence" value="ECO:0007669"/>
    <property type="project" value="UniProtKB-KW"/>
</dbReference>
<dbReference type="InterPro" id="IPR050121">
    <property type="entry name" value="Cytochrome_P450_monoxygenase"/>
</dbReference>
<dbReference type="OrthoDB" id="10029320at2759"/>
<dbReference type="GO" id="GO:0005506">
    <property type="term" value="F:iron ion binding"/>
    <property type="evidence" value="ECO:0007669"/>
    <property type="project" value="InterPro"/>
</dbReference>
<dbReference type="PANTHER" id="PTHR24305">
    <property type="entry name" value="CYTOCHROME P450"/>
    <property type="match status" value="1"/>
</dbReference>
<dbReference type="RefSeq" id="XP_033377041.1">
    <property type="nucleotide sequence ID" value="XM_033532890.1"/>
</dbReference>
<comment type="pathway">
    <text evidence="2">Secondary metabolite biosynthesis.</text>
</comment>
<keyword evidence="10" id="KW-1185">Reference proteome</keyword>
<evidence type="ECO:0000256" key="1">
    <source>
        <dbReference type="ARBA" id="ARBA00001971"/>
    </source>
</evidence>
<dbReference type="GO" id="GO:0016705">
    <property type="term" value="F:oxidoreductase activity, acting on paired donors, with incorporation or reduction of molecular oxygen"/>
    <property type="evidence" value="ECO:0007669"/>
    <property type="project" value="InterPro"/>
</dbReference>
<evidence type="ECO:0000256" key="6">
    <source>
        <dbReference type="ARBA" id="ARBA00023004"/>
    </source>
</evidence>